<sequence>MSAVFFIQLFIALLLFLIGWGIRKKETYDLISGFATRPREEQEELINNGYVKKATMLLMTTGIGMLILLPLSFTPFPFSIEVQFGFLLVYLLGGTIYLSKYEVEKKRKRSYIFSTILFCVVISGVSILYSYGYRDFDLVLREDSFEVSGMYGDEWTYNDIVQVELLEEMPNIKWKENGFGLSTRAKGHFDVDGHGSSLLFIHKDSSPYLYIKLENHKDIFINTSNSDEILDWYEKLKEYTN</sequence>
<organism evidence="2 3">
    <name type="scientific">Cytobacillus spartinae</name>
    <dbReference type="NCBI Taxonomy" id="3299023"/>
    <lineage>
        <taxon>Bacteria</taxon>
        <taxon>Bacillati</taxon>
        <taxon>Bacillota</taxon>
        <taxon>Bacilli</taxon>
        <taxon>Bacillales</taxon>
        <taxon>Bacillaceae</taxon>
        <taxon>Cytobacillus</taxon>
    </lineage>
</organism>
<dbReference type="Pfam" id="PF12650">
    <property type="entry name" value="DUF3784"/>
    <property type="match status" value="1"/>
</dbReference>
<dbReference type="Proteomes" id="UP001601059">
    <property type="component" value="Unassembled WGS sequence"/>
</dbReference>
<gene>
    <name evidence="2" type="ORF">ACFYKX_06745</name>
</gene>
<keyword evidence="1" id="KW-0472">Membrane</keyword>
<feature type="transmembrane region" description="Helical" evidence="1">
    <location>
        <begin position="6"/>
        <end position="22"/>
    </location>
</feature>
<dbReference type="EMBL" id="JBIACK010000002">
    <property type="protein sequence ID" value="MFE8700302.1"/>
    <property type="molecule type" value="Genomic_DNA"/>
</dbReference>
<evidence type="ECO:0000313" key="3">
    <source>
        <dbReference type="Proteomes" id="UP001601059"/>
    </source>
</evidence>
<dbReference type="RefSeq" id="WP_389359347.1">
    <property type="nucleotide sequence ID" value="NZ_JBIACK010000002.1"/>
</dbReference>
<feature type="transmembrane region" description="Helical" evidence="1">
    <location>
        <begin position="56"/>
        <end position="76"/>
    </location>
</feature>
<feature type="transmembrane region" description="Helical" evidence="1">
    <location>
        <begin position="82"/>
        <end position="99"/>
    </location>
</feature>
<dbReference type="InterPro" id="IPR017259">
    <property type="entry name" value="UCP037672"/>
</dbReference>
<reference evidence="2 3" key="1">
    <citation type="submission" date="2024-08" db="EMBL/GenBank/DDBJ databases">
        <title>Two novel Cytobacillus novel species.</title>
        <authorList>
            <person name="Liu G."/>
        </authorList>
    </citation>
    <scope>NUCLEOTIDE SEQUENCE [LARGE SCALE GENOMIC DNA]</scope>
    <source>
        <strain evidence="2 3">FJAT-54145</strain>
    </source>
</reference>
<evidence type="ECO:0000313" key="2">
    <source>
        <dbReference type="EMBL" id="MFE8700302.1"/>
    </source>
</evidence>
<protein>
    <submittedName>
        <fullName evidence="2">DUF3784 domain-containing protein</fullName>
    </submittedName>
</protein>
<keyword evidence="3" id="KW-1185">Reference proteome</keyword>
<proteinExistence type="predicted"/>
<keyword evidence="1" id="KW-1133">Transmembrane helix</keyword>
<accession>A0ABW6K800</accession>
<name>A0ABW6K800_9BACI</name>
<feature type="transmembrane region" description="Helical" evidence="1">
    <location>
        <begin position="111"/>
        <end position="131"/>
    </location>
</feature>
<evidence type="ECO:0000256" key="1">
    <source>
        <dbReference type="SAM" id="Phobius"/>
    </source>
</evidence>
<comment type="caution">
    <text evidence="2">The sequence shown here is derived from an EMBL/GenBank/DDBJ whole genome shotgun (WGS) entry which is preliminary data.</text>
</comment>
<keyword evidence="1" id="KW-0812">Transmembrane</keyword>